<evidence type="ECO:0000313" key="2">
    <source>
        <dbReference type="EMBL" id="OXS76736.1"/>
    </source>
</evidence>
<sequence length="137" mass="15656">MAIQPYFVFDGNCGDVLDFYERVFQAEPAKRQTFGEMPPHPDHPVPEEVKNRIMHANMEVEGTTLMFSDTFPGMPFQQGSTITLTIVSADEQKLTSYFEGLSEGGEVAMPLQETFWSKLYGQVRDKYGIEWQVNYQS</sequence>
<evidence type="ECO:0000313" key="5">
    <source>
        <dbReference type="Proteomes" id="UP000215545"/>
    </source>
</evidence>
<dbReference type="EMBL" id="FTLX01000006">
    <property type="protein sequence ID" value="SIR27684.1"/>
    <property type="molecule type" value="Genomic_DNA"/>
</dbReference>
<dbReference type="Proteomes" id="UP000215545">
    <property type="component" value="Unassembled WGS sequence"/>
</dbReference>
<dbReference type="Proteomes" id="UP000186385">
    <property type="component" value="Unassembled WGS sequence"/>
</dbReference>
<proteinExistence type="predicted"/>
<gene>
    <name evidence="2" type="ORF">B1B05_13840</name>
    <name evidence="3" type="ORF">SAMN05443094_106259</name>
</gene>
<dbReference type="RefSeq" id="WP_045849037.1">
    <property type="nucleotide sequence ID" value="NZ_FTLX01000006.1"/>
</dbReference>
<dbReference type="Gene3D" id="3.10.180.10">
    <property type="entry name" value="2,3-Dihydroxybiphenyl 1,2-Dioxygenase, domain 1"/>
    <property type="match status" value="1"/>
</dbReference>
<protein>
    <submittedName>
        <fullName evidence="3">PhnB protein</fullName>
    </submittedName>
    <submittedName>
        <fullName evidence="2">VOC family protein</fullName>
    </submittedName>
</protein>
<dbReference type="EMBL" id="MWSK01000006">
    <property type="protein sequence ID" value="OXS76736.1"/>
    <property type="molecule type" value="Genomic_DNA"/>
</dbReference>
<dbReference type="PANTHER" id="PTHR33990">
    <property type="entry name" value="PROTEIN YJDN-RELATED"/>
    <property type="match status" value="1"/>
</dbReference>
<dbReference type="PANTHER" id="PTHR33990:SF1">
    <property type="entry name" value="PROTEIN YJDN"/>
    <property type="match status" value="1"/>
</dbReference>
<dbReference type="STRING" id="1017273.SAMN05443094_106259"/>
<keyword evidence="5" id="KW-1185">Reference proteome</keyword>
<dbReference type="AlphaFoldDB" id="A0A1N6ZLN2"/>
<dbReference type="InterPro" id="IPR028973">
    <property type="entry name" value="PhnB-like"/>
</dbReference>
<name>A0A1N6ZLN2_9BACI</name>
<feature type="domain" description="PhnB-like" evidence="1">
    <location>
        <begin position="3"/>
        <end position="133"/>
    </location>
</feature>
<organism evidence="3 4">
    <name type="scientific">Domibacillus enclensis</name>
    <dbReference type="NCBI Taxonomy" id="1017273"/>
    <lineage>
        <taxon>Bacteria</taxon>
        <taxon>Bacillati</taxon>
        <taxon>Bacillota</taxon>
        <taxon>Bacilli</taxon>
        <taxon>Bacillales</taxon>
        <taxon>Bacillaceae</taxon>
        <taxon>Domibacillus</taxon>
    </lineage>
</organism>
<reference evidence="3 4" key="1">
    <citation type="submission" date="2017-01" db="EMBL/GenBank/DDBJ databases">
        <authorList>
            <person name="Mah S.A."/>
            <person name="Swanson W.J."/>
            <person name="Moy G.W."/>
            <person name="Vacquier V.D."/>
        </authorList>
    </citation>
    <scope>NUCLEOTIDE SEQUENCE [LARGE SCALE GENOMIC DNA]</scope>
    <source>
        <strain evidence="3 4">NIO-1016</strain>
    </source>
</reference>
<evidence type="ECO:0000313" key="3">
    <source>
        <dbReference type="EMBL" id="SIR27684.1"/>
    </source>
</evidence>
<dbReference type="CDD" id="cd06588">
    <property type="entry name" value="PhnB_like"/>
    <property type="match status" value="1"/>
</dbReference>
<dbReference type="InterPro" id="IPR029068">
    <property type="entry name" value="Glyas_Bleomycin-R_OHBP_Dase"/>
</dbReference>
<dbReference type="Pfam" id="PF06983">
    <property type="entry name" value="3-dmu-9_3-mt"/>
    <property type="match status" value="1"/>
</dbReference>
<reference evidence="5" key="2">
    <citation type="submission" date="2017-03" db="EMBL/GenBank/DDBJ databases">
        <title>Bacillus sp. V-88(T) DSM27956, whole genome shotgun sequencing project.</title>
        <authorList>
            <person name="Dastager S.G."/>
            <person name="Neurgaonkar P.S."/>
            <person name="Dharne M.S."/>
        </authorList>
    </citation>
    <scope>NUCLEOTIDE SEQUENCE [LARGE SCALE GENOMIC DNA]</scope>
    <source>
        <strain evidence="5">DSM 25145</strain>
    </source>
</reference>
<dbReference type="OrthoDB" id="9795306at2"/>
<accession>A0A1N6ZLN2</accession>
<evidence type="ECO:0000259" key="1">
    <source>
        <dbReference type="Pfam" id="PF06983"/>
    </source>
</evidence>
<dbReference type="SUPFAM" id="SSF54593">
    <property type="entry name" value="Glyoxalase/Bleomycin resistance protein/Dihydroxybiphenyl dioxygenase"/>
    <property type="match status" value="1"/>
</dbReference>
<reference evidence="2" key="3">
    <citation type="submission" date="2017-03" db="EMBL/GenBank/DDBJ databases">
        <authorList>
            <person name="Dastager S.G."/>
            <person name="Neurgaonkar P.S."/>
            <person name="Dharne M.S."/>
        </authorList>
    </citation>
    <scope>NUCLEOTIDE SEQUENCE</scope>
    <source>
        <strain evidence="2">DSM 25145</strain>
    </source>
</reference>
<evidence type="ECO:0000313" key="4">
    <source>
        <dbReference type="Proteomes" id="UP000186385"/>
    </source>
</evidence>